<reference evidence="8" key="1">
    <citation type="submission" date="2025-08" db="UniProtKB">
        <authorList>
            <consortium name="RefSeq"/>
        </authorList>
    </citation>
    <scope>IDENTIFICATION</scope>
</reference>
<dbReference type="Pfam" id="PF01150">
    <property type="entry name" value="GDA1_CD39"/>
    <property type="match status" value="1"/>
</dbReference>
<dbReference type="GO" id="GO:0017111">
    <property type="term" value="F:ribonucleoside triphosphate phosphatase activity"/>
    <property type="evidence" value="ECO:0007669"/>
    <property type="project" value="TreeGrafter"/>
</dbReference>
<dbReference type="GO" id="GO:0004382">
    <property type="term" value="F:GDP phosphatase activity"/>
    <property type="evidence" value="ECO:0007669"/>
    <property type="project" value="TreeGrafter"/>
</dbReference>
<protein>
    <submittedName>
        <fullName evidence="8">Ectonucleoside triphosphate diphosphohydrolase 3 isoform X1</fullName>
    </submittedName>
</protein>
<keyword evidence="6" id="KW-0472">Membrane</keyword>
<comment type="similarity">
    <text evidence="1 5">Belongs to the GDA1/CD39 NTPase family.</text>
</comment>
<dbReference type="Proteomes" id="UP000504630">
    <property type="component" value="Chromosome 16"/>
</dbReference>
<dbReference type="PANTHER" id="PTHR11782">
    <property type="entry name" value="ADENOSINE/GUANOSINE DIPHOSPHATASE"/>
    <property type="match status" value="1"/>
</dbReference>
<dbReference type="PROSITE" id="PS01238">
    <property type="entry name" value="GDA1_CD39_NTPASE"/>
    <property type="match status" value="1"/>
</dbReference>
<evidence type="ECO:0000256" key="4">
    <source>
        <dbReference type="PIRSR" id="PIRSR600407-2"/>
    </source>
</evidence>
<dbReference type="AlphaFoldDB" id="A0A6J2REN5"/>
<evidence type="ECO:0000313" key="7">
    <source>
        <dbReference type="Proteomes" id="UP000504630"/>
    </source>
</evidence>
<gene>
    <name evidence="8" type="primary">entpd3</name>
</gene>
<dbReference type="Gene3D" id="3.30.420.150">
    <property type="entry name" value="Exopolyphosphatase. Domain 2"/>
    <property type="match status" value="1"/>
</dbReference>
<keyword evidence="6" id="KW-1133">Transmembrane helix</keyword>
<keyword evidence="4" id="KW-0067">ATP-binding</keyword>
<name>A0A6J2REN5_COTGO</name>
<dbReference type="GO" id="GO:0005524">
    <property type="term" value="F:ATP binding"/>
    <property type="evidence" value="ECO:0007669"/>
    <property type="project" value="UniProtKB-KW"/>
</dbReference>
<dbReference type="OrthoDB" id="6372431at2759"/>
<dbReference type="CTD" id="956"/>
<evidence type="ECO:0000256" key="1">
    <source>
        <dbReference type="ARBA" id="ARBA00009283"/>
    </source>
</evidence>
<evidence type="ECO:0000313" key="8">
    <source>
        <dbReference type="RefSeq" id="XP_029307882.1"/>
    </source>
</evidence>
<dbReference type="PANTHER" id="PTHR11782:SF38">
    <property type="entry name" value="ECTONUCLEOSIDE TRIPHOSPHATE DIPHOSPHOHYDROLASE 3"/>
    <property type="match status" value="1"/>
</dbReference>
<dbReference type="GO" id="GO:0009134">
    <property type="term" value="P:nucleoside diphosphate catabolic process"/>
    <property type="evidence" value="ECO:0007669"/>
    <property type="project" value="TreeGrafter"/>
</dbReference>
<evidence type="ECO:0000256" key="5">
    <source>
        <dbReference type="RuleBase" id="RU003833"/>
    </source>
</evidence>
<dbReference type="KEGG" id="cgob:115021522"/>
<keyword evidence="4" id="KW-0547">Nucleotide-binding</keyword>
<dbReference type="Gene3D" id="3.30.420.40">
    <property type="match status" value="1"/>
</dbReference>
<dbReference type="GO" id="GO:0045134">
    <property type="term" value="F:UDP phosphatase activity"/>
    <property type="evidence" value="ECO:0007669"/>
    <property type="project" value="TreeGrafter"/>
</dbReference>
<dbReference type="RefSeq" id="XP_029307882.1">
    <property type="nucleotide sequence ID" value="XM_029452022.1"/>
</dbReference>
<keyword evidence="6" id="KW-0812">Transmembrane</keyword>
<keyword evidence="2 5" id="KW-0378">Hydrolase</keyword>
<accession>A0A6J2REN5</accession>
<feature type="active site" description="Proton acceptor" evidence="3">
    <location>
        <position position="174"/>
    </location>
</feature>
<feature type="binding site" evidence="4">
    <location>
        <begin position="214"/>
        <end position="218"/>
    </location>
    <ligand>
        <name>ATP</name>
        <dbReference type="ChEBI" id="CHEBI:30616"/>
    </ligand>
</feature>
<evidence type="ECO:0000256" key="6">
    <source>
        <dbReference type="SAM" id="Phobius"/>
    </source>
</evidence>
<feature type="transmembrane region" description="Helical" evidence="6">
    <location>
        <begin position="474"/>
        <end position="498"/>
    </location>
</feature>
<organism evidence="7 8">
    <name type="scientific">Cottoperca gobio</name>
    <name type="common">Frogmouth</name>
    <name type="synonym">Aphritis gobio</name>
    <dbReference type="NCBI Taxonomy" id="56716"/>
    <lineage>
        <taxon>Eukaryota</taxon>
        <taxon>Metazoa</taxon>
        <taxon>Chordata</taxon>
        <taxon>Craniata</taxon>
        <taxon>Vertebrata</taxon>
        <taxon>Euteleostomi</taxon>
        <taxon>Actinopterygii</taxon>
        <taxon>Neopterygii</taxon>
        <taxon>Teleostei</taxon>
        <taxon>Neoteleostei</taxon>
        <taxon>Acanthomorphata</taxon>
        <taxon>Eupercaria</taxon>
        <taxon>Perciformes</taxon>
        <taxon>Notothenioidei</taxon>
        <taxon>Bovichtidae</taxon>
        <taxon>Cottoperca</taxon>
    </lineage>
</organism>
<evidence type="ECO:0000256" key="2">
    <source>
        <dbReference type="ARBA" id="ARBA00022801"/>
    </source>
</evidence>
<keyword evidence="7" id="KW-1185">Reference proteome</keyword>
<dbReference type="GeneID" id="115021522"/>
<evidence type="ECO:0000256" key="3">
    <source>
        <dbReference type="PIRSR" id="PIRSR600407-1"/>
    </source>
</evidence>
<sequence>MATKQQMGYKCCIAGVVLLLLASIAALVAVAVIQDTWGVKGYSYEYGIVIDSGSSRSTVYLYMWPGEKQNETGVVTEQMNCRVYGNGISEMKVDPEKDAKSWEGFKECMANVTKAIPAEKHKTTLLFLGATAGMRLLHMQDEQRSNAILESLREYLLSLPFIFHNASIITGQAEGLYGWITVNYLEGNLLEKNTWNSYLHPTGEKTAGSMDLGGASTQIAFEAQDNLTGPDYMYVKLYGYSYNVYTHSYLCYGKNEADKRVLDKIIQESSDPTYIPNPCYPEGYTTTMNASDIYDTECTTKPNDYNPDKQLLLVGTGDSDKCRSIVKTIFDFENCSSAQCSFNGVEQPPVTGEYMAYAGFFYTARAIGMDGKSDFDQFNASCRNFCHTNWTVLKEENKEKNISDRYLRTYCFASHYVFTLLAEGYKFDKETWKNMNFQKEVKKTSIGWSLGYMLKMSNMIPSEVKVILPLTDPVFAGLIFLFSALTIITVVLVFIFIIRTCY</sequence>
<dbReference type="GO" id="GO:0005886">
    <property type="term" value="C:plasma membrane"/>
    <property type="evidence" value="ECO:0007669"/>
    <property type="project" value="TreeGrafter"/>
</dbReference>
<dbReference type="InParanoid" id="A0A6J2REN5"/>
<proteinExistence type="inferred from homology"/>
<dbReference type="InterPro" id="IPR000407">
    <property type="entry name" value="GDA1_CD39_NTPase"/>
</dbReference>